<sequence length="146" mass="16408">MTISLPADDAVERNKHTMRRIYELIMDQGRTDLIAEHFAPGLVNHTAPEPLRTGTEAVAGLVSMLRTAFPDARTEIEDMTGAGDVVVMRNWYAGTHLGPFLGNAPTRRPFRFRQMHWMRFGADGRVTDHWGVRDDVSHLQQLGLIG</sequence>
<accession>A0ABP4KI81</accession>
<evidence type="ECO:0000313" key="1">
    <source>
        <dbReference type="EMBL" id="GAA1501468.1"/>
    </source>
</evidence>
<reference evidence="2" key="1">
    <citation type="journal article" date="2019" name="Int. J. Syst. Evol. Microbiol.">
        <title>The Global Catalogue of Microorganisms (GCM) 10K type strain sequencing project: providing services to taxonomists for standard genome sequencing and annotation.</title>
        <authorList>
            <consortium name="The Broad Institute Genomics Platform"/>
            <consortium name="The Broad Institute Genome Sequencing Center for Infectious Disease"/>
            <person name="Wu L."/>
            <person name="Ma J."/>
        </authorList>
    </citation>
    <scope>NUCLEOTIDE SEQUENCE [LARGE SCALE GENOMIC DNA]</scope>
    <source>
        <strain evidence="2">JCM 15933</strain>
    </source>
</reference>
<keyword evidence="2" id="KW-1185">Reference proteome</keyword>
<dbReference type="SUPFAM" id="SSF54427">
    <property type="entry name" value="NTF2-like"/>
    <property type="match status" value="1"/>
</dbReference>
<dbReference type="PANTHER" id="PTHR38436">
    <property type="entry name" value="POLYKETIDE CYCLASE SNOAL-LIKE DOMAIN"/>
    <property type="match status" value="1"/>
</dbReference>
<dbReference type="Pfam" id="PF07366">
    <property type="entry name" value="SnoaL"/>
    <property type="match status" value="1"/>
</dbReference>
<evidence type="ECO:0008006" key="3">
    <source>
        <dbReference type="Google" id="ProtNLM"/>
    </source>
</evidence>
<organism evidence="1 2">
    <name type="scientific">Dactylosporangium maewongense</name>
    <dbReference type="NCBI Taxonomy" id="634393"/>
    <lineage>
        <taxon>Bacteria</taxon>
        <taxon>Bacillati</taxon>
        <taxon>Actinomycetota</taxon>
        <taxon>Actinomycetes</taxon>
        <taxon>Micromonosporales</taxon>
        <taxon>Micromonosporaceae</taxon>
        <taxon>Dactylosporangium</taxon>
    </lineage>
</organism>
<dbReference type="Gene3D" id="3.10.450.50">
    <property type="match status" value="1"/>
</dbReference>
<name>A0ABP4KI81_9ACTN</name>
<dbReference type="InterPro" id="IPR032710">
    <property type="entry name" value="NTF2-like_dom_sf"/>
</dbReference>
<dbReference type="EMBL" id="BAAAQD010000001">
    <property type="protein sequence ID" value="GAA1501468.1"/>
    <property type="molecule type" value="Genomic_DNA"/>
</dbReference>
<dbReference type="PANTHER" id="PTHR38436:SF1">
    <property type="entry name" value="ESTER CYCLASE"/>
    <property type="match status" value="1"/>
</dbReference>
<evidence type="ECO:0000313" key="2">
    <source>
        <dbReference type="Proteomes" id="UP001501470"/>
    </source>
</evidence>
<dbReference type="InterPro" id="IPR009959">
    <property type="entry name" value="Cyclase_SnoaL-like"/>
</dbReference>
<protein>
    <recommendedName>
        <fullName evidence="3">Ester cyclase</fullName>
    </recommendedName>
</protein>
<dbReference type="Proteomes" id="UP001501470">
    <property type="component" value="Unassembled WGS sequence"/>
</dbReference>
<gene>
    <name evidence="1" type="ORF">GCM10009827_011040</name>
</gene>
<comment type="caution">
    <text evidence="1">The sequence shown here is derived from an EMBL/GenBank/DDBJ whole genome shotgun (WGS) entry which is preliminary data.</text>
</comment>
<proteinExistence type="predicted"/>
<dbReference type="RefSeq" id="WP_344500111.1">
    <property type="nucleotide sequence ID" value="NZ_BAAAQD010000001.1"/>
</dbReference>